<feature type="transmembrane region" description="Helical" evidence="5">
    <location>
        <begin position="341"/>
        <end position="359"/>
    </location>
</feature>
<dbReference type="PANTHER" id="PTHR37422">
    <property type="entry name" value="TEICHURONIC ACID BIOSYNTHESIS PROTEIN TUAE"/>
    <property type="match status" value="1"/>
</dbReference>
<proteinExistence type="predicted"/>
<evidence type="ECO:0000256" key="5">
    <source>
        <dbReference type="SAM" id="Phobius"/>
    </source>
</evidence>
<evidence type="ECO:0000313" key="8">
    <source>
        <dbReference type="Proteomes" id="UP000298180"/>
    </source>
</evidence>
<keyword evidence="2 5" id="KW-0812">Transmembrane</keyword>
<feature type="transmembrane region" description="Helical" evidence="5">
    <location>
        <begin position="76"/>
        <end position="93"/>
    </location>
</feature>
<dbReference type="GO" id="GO:0016020">
    <property type="term" value="C:membrane"/>
    <property type="evidence" value="ECO:0007669"/>
    <property type="project" value="UniProtKB-SubCell"/>
</dbReference>
<dbReference type="PANTHER" id="PTHR37422:SF13">
    <property type="entry name" value="LIPOPOLYSACCHARIDE BIOSYNTHESIS PROTEIN PA4999-RELATED"/>
    <property type="match status" value="1"/>
</dbReference>
<evidence type="ECO:0000256" key="4">
    <source>
        <dbReference type="ARBA" id="ARBA00023136"/>
    </source>
</evidence>
<dbReference type="EMBL" id="SMLM01000004">
    <property type="protein sequence ID" value="TFY99141.1"/>
    <property type="molecule type" value="Genomic_DNA"/>
</dbReference>
<reference evidence="7 8" key="1">
    <citation type="submission" date="2019-03" db="EMBL/GenBank/DDBJ databases">
        <title>Ramlibacter henchirensis DSM 14656, whole genome shotgun sequence.</title>
        <authorList>
            <person name="Zhang X."/>
            <person name="Feng G."/>
            <person name="Zhu H."/>
        </authorList>
    </citation>
    <scope>NUCLEOTIDE SEQUENCE [LARGE SCALE GENOMIC DNA]</scope>
    <source>
        <strain evidence="7 8">DSM 14656</strain>
    </source>
</reference>
<feature type="transmembrane region" description="Helical" evidence="5">
    <location>
        <begin position="100"/>
        <end position="118"/>
    </location>
</feature>
<evidence type="ECO:0000313" key="7">
    <source>
        <dbReference type="EMBL" id="TFY99141.1"/>
    </source>
</evidence>
<dbReference type="InterPro" id="IPR007016">
    <property type="entry name" value="O-antigen_ligase-rel_domated"/>
</dbReference>
<dbReference type="OrthoDB" id="9795248at2"/>
<dbReference type="AlphaFoldDB" id="A0A4Z0BK35"/>
<feature type="transmembrane region" description="Helical" evidence="5">
    <location>
        <begin position="49"/>
        <end position="70"/>
    </location>
</feature>
<feature type="domain" description="O-antigen ligase-related" evidence="6">
    <location>
        <begin position="161"/>
        <end position="321"/>
    </location>
</feature>
<feature type="transmembrane region" description="Helical" evidence="5">
    <location>
        <begin position="20"/>
        <end position="37"/>
    </location>
</feature>
<keyword evidence="3 5" id="KW-1133">Transmembrane helix</keyword>
<feature type="transmembrane region" description="Helical" evidence="5">
    <location>
        <begin position="200"/>
        <end position="217"/>
    </location>
</feature>
<dbReference type="RefSeq" id="WP_135265367.1">
    <property type="nucleotide sequence ID" value="NZ_SMLM01000004.1"/>
</dbReference>
<feature type="transmembrane region" description="Helical" evidence="5">
    <location>
        <begin position="305"/>
        <end position="329"/>
    </location>
</feature>
<accession>A0A4Z0BK35</accession>
<sequence>MQAAMAGLGFVLPFSPAGVAWFMAALLVVALCSLRHVSRTAAWREPTAAIGLLLFAYIALHTAVAGPWTLASVGSVNKYHELLFFPVLLALFAATSRPRAFLWGLGAGTLAYALAHWVAPWFPALSQELAPKRISAGFCLALAAYLMLHQGGRFAWMWRGIAAVLAATVLFRIEGRTGHVVLMLLAIASVWNLRPGRWRMPAAVGACVALVLVAFNAPPVQTRMKETLSGLSTMRMGAETSTSIRLALLANGWTIAAAHQPLGVGFSRYAEFHEPVARRRLAQEPDWNPQKASWEVFANNPHNEYLMQLACGGVPALALLLAWIAAAAFRRDASGRAPPALTGLVLAFAVGCLFNSLVMDFVEGHFYTVVLAWLLAGERRAAAPPPVS</sequence>
<evidence type="ECO:0000256" key="1">
    <source>
        <dbReference type="ARBA" id="ARBA00004141"/>
    </source>
</evidence>
<name>A0A4Z0BK35_9BURK</name>
<feature type="transmembrane region" description="Helical" evidence="5">
    <location>
        <begin position="177"/>
        <end position="193"/>
    </location>
</feature>
<keyword evidence="4 5" id="KW-0472">Membrane</keyword>
<comment type="subcellular location">
    <subcellularLocation>
        <location evidence="1">Membrane</location>
        <topology evidence="1">Multi-pass membrane protein</topology>
    </subcellularLocation>
</comment>
<dbReference type="Proteomes" id="UP000298180">
    <property type="component" value="Unassembled WGS sequence"/>
</dbReference>
<dbReference type="Pfam" id="PF04932">
    <property type="entry name" value="Wzy_C"/>
    <property type="match status" value="1"/>
</dbReference>
<dbReference type="InterPro" id="IPR051533">
    <property type="entry name" value="WaaL-like"/>
</dbReference>
<keyword evidence="8" id="KW-1185">Reference proteome</keyword>
<organism evidence="7 8">
    <name type="scientific">Ramlibacter henchirensis</name>
    <dbReference type="NCBI Taxonomy" id="204072"/>
    <lineage>
        <taxon>Bacteria</taxon>
        <taxon>Pseudomonadati</taxon>
        <taxon>Pseudomonadota</taxon>
        <taxon>Betaproteobacteria</taxon>
        <taxon>Burkholderiales</taxon>
        <taxon>Comamonadaceae</taxon>
        <taxon>Ramlibacter</taxon>
    </lineage>
</organism>
<protein>
    <recommendedName>
        <fullName evidence="6">O-antigen ligase-related domain-containing protein</fullName>
    </recommendedName>
</protein>
<comment type="caution">
    <text evidence="7">The sequence shown here is derived from an EMBL/GenBank/DDBJ whole genome shotgun (WGS) entry which is preliminary data.</text>
</comment>
<evidence type="ECO:0000259" key="6">
    <source>
        <dbReference type="Pfam" id="PF04932"/>
    </source>
</evidence>
<evidence type="ECO:0000256" key="2">
    <source>
        <dbReference type="ARBA" id="ARBA00022692"/>
    </source>
</evidence>
<gene>
    <name evidence="7" type="ORF">EZ313_21455</name>
</gene>
<evidence type="ECO:0000256" key="3">
    <source>
        <dbReference type="ARBA" id="ARBA00022989"/>
    </source>
</evidence>
<feature type="transmembrane region" description="Helical" evidence="5">
    <location>
        <begin position="130"/>
        <end position="148"/>
    </location>
</feature>